<dbReference type="EMBL" id="HAHE01000321">
    <property type="protein sequence ID" value="SNX35636.1"/>
    <property type="molecule type" value="Transcribed_RNA"/>
</dbReference>
<feature type="chain" id="PRO_5013243151" evidence="1">
    <location>
        <begin position="18"/>
        <end position="99"/>
    </location>
</feature>
<accession>A0A2D0PCD8</accession>
<evidence type="ECO:0000313" key="2">
    <source>
        <dbReference type="EMBL" id="SNX35636.1"/>
    </source>
</evidence>
<reference evidence="2" key="2">
    <citation type="submission" date="2017-10" db="EMBL/GenBank/DDBJ databases">
        <title>Unravelling the molecular evolution of spider venoms.</title>
        <authorList>
            <person name="Pineda S."/>
        </authorList>
    </citation>
    <scope>NUCLEOTIDE SEQUENCE</scope>
</reference>
<evidence type="ECO:0000256" key="1">
    <source>
        <dbReference type="SAM" id="SignalP"/>
    </source>
</evidence>
<protein>
    <submittedName>
        <fullName evidence="2">U47-Eretoxin-Ek1b_2</fullName>
    </submittedName>
</protein>
<name>A0A2D0PCD8_ERECI</name>
<feature type="signal peptide" evidence="1">
    <location>
        <begin position="1"/>
        <end position="17"/>
    </location>
</feature>
<dbReference type="AlphaFoldDB" id="A0A2D0PCD8"/>
<sequence length="99" mass="11078">MKLIILCTLCCLSIGLASVIRDEKEASLEIIKNAIERKDTCLAENSPCDPKKDGCCKDHKCTCGKKKGKGKKDDDDDDDEVPPIKFTCFCEFIFTKWGK</sequence>
<keyword evidence="1" id="KW-0732">Signal</keyword>
<reference evidence="2" key="1">
    <citation type="submission" date="2017-05" db="EMBL/GenBank/DDBJ databases">
        <authorList>
            <person name="Song R."/>
            <person name="Chenine A.L."/>
            <person name="Ruprecht R.M."/>
        </authorList>
    </citation>
    <scope>NUCLEOTIDE SEQUENCE</scope>
</reference>
<proteinExistence type="predicted"/>
<organism evidence="2">
    <name type="scientific">Eresus cinnaberinus</name>
    <name type="common">Ladybird spider</name>
    <name type="synonym">Eresus kollari</name>
    <dbReference type="NCBI Taxonomy" id="175337"/>
    <lineage>
        <taxon>Eukaryota</taxon>
        <taxon>Metazoa</taxon>
        <taxon>Ecdysozoa</taxon>
        <taxon>Arthropoda</taxon>
        <taxon>Chelicerata</taxon>
        <taxon>Arachnida</taxon>
        <taxon>Araneae</taxon>
        <taxon>Araneomorphae</taxon>
        <taxon>Entelegynae</taxon>
        <taxon>Eresoidea</taxon>
        <taxon>Eresidae</taxon>
        <taxon>Eresus</taxon>
    </lineage>
</organism>